<dbReference type="RefSeq" id="WP_087642915.1">
    <property type="nucleotide sequence ID" value="NZ_FCON02000004.1"/>
</dbReference>
<gene>
    <name evidence="1" type="ORF">AWB68_00659</name>
</gene>
<accession>A0A158FHU3</accession>
<protein>
    <submittedName>
        <fullName evidence="1">Uncharacterized protein</fullName>
    </submittedName>
</protein>
<sequence>MIYMLGMSHLEPVLDAISEDGFAAQRAKINGSAEPSFVDWATKTDVLPQSVKTASIYIRQIGPHWGMVPAVRLEPTVVGMAPGFRKLLESIDQQDGQSTLFTFMYGEEHIYMGRRQHEARHDFDIPWRPDLPIRPHRQVIALDVIEREVAHYLAKAIANFMAIRACCPTLRVVNVVCPPPARTGISGDPEDIAVEDDPVAARDHDAVRLKYYLLYAKALMEAVQPLGIESVMPPPETIGADGLLLPEYARDGVHGNALYGRLVAAQMNELLPAGVH</sequence>
<comment type="caution">
    <text evidence="1">The sequence shown here is derived from an EMBL/GenBank/DDBJ whole genome shotgun (WGS) entry which is preliminary data.</text>
</comment>
<dbReference type="Proteomes" id="UP000054770">
    <property type="component" value="Unassembled WGS sequence"/>
</dbReference>
<evidence type="ECO:0000313" key="2">
    <source>
        <dbReference type="Proteomes" id="UP000054770"/>
    </source>
</evidence>
<dbReference type="OrthoDB" id="4736604at2"/>
<keyword evidence="2" id="KW-1185">Reference proteome</keyword>
<proteinExistence type="predicted"/>
<organism evidence="1 2">
    <name type="scientific">Caballeronia choica</name>
    <dbReference type="NCBI Taxonomy" id="326476"/>
    <lineage>
        <taxon>Bacteria</taxon>
        <taxon>Pseudomonadati</taxon>
        <taxon>Pseudomonadota</taxon>
        <taxon>Betaproteobacteria</taxon>
        <taxon>Burkholderiales</taxon>
        <taxon>Burkholderiaceae</taxon>
        <taxon>Caballeronia</taxon>
    </lineage>
</organism>
<evidence type="ECO:0000313" key="1">
    <source>
        <dbReference type="EMBL" id="SAL19354.1"/>
    </source>
</evidence>
<dbReference type="EMBL" id="FCON02000004">
    <property type="protein sequence ID" value="SAL19354.1"/>
    <property type="molecule type" value="Genomic_DNA"/>
</dbReference>
<name>A0A158FHU3_9BURK</name>
<reference evidence="1" key="1">
    <citation type="submission" date="2016-01" db="EMBL/GenBank/DDBJ databases">
        <authorList>
            <person name="Peeters C."/>
        </authorList>
    </citation>
    <scope>NUCLEOTIDE SEQUENCE [LARGE SCALE GENOMIC DNA]</scope>
    <source>
        <strain evidence="1">LMG 22940</strain>
    </source>
</reference>
<dbReference type="AlphaFoldDB" id="A0A158FHU3"/>